<keyword evidence="3" id="KW-1185">Reference proteome</keyword>
<gene>
    <name evidence="2" type="ORF">ACJIZ3_006604</name>
</gene>
<comment type="caution">
    <text evidence="2">The sequence shown here is derived from an EMBL/GenBank/DDBJ whole genome shotgun (WGS) entry which is preliminary data.</text>
</comment>
<keyword evidence="1" id="KW-0175">Coiled coil</keyword>
<dbReference type="PANTHER" id="PTHR31071:SF2">
    <property type="entry name" value="ACTIN CYTOSKELETON-REGULATORY COMPLEX PAN-LIKE PROTEIN"/>
    <property type="match status" value="1"/>
</dbReference>
<dbReference type="Proteomes" id="UP001634393">
    <property type="component" value="Unassembled WGS sequence"/>
</dbReference>
<feature type="coiled-coil region" evidence="1">
    <location>
        <begin position="223"/>
        <end position="257"/>
    </location>
</feature>
<dbReference type="InterPro" id="IPR043424">
    <property type="entry name" value="BLT-like"/>
</dbReference>
<proteinExistence type="predicted"/>
<dbReference type="EMBL" id="JBJXBP010000007">
    <property type="protein sequence ID" value="KAL3820699.1"/>
    <property type="molecule type" value="Genomic_DNA"/>
</dbReference>
<name>A0ABD3S850_9LAMI</name>
<feature type="coiled-coil region" evidence="1">
    <location>
        <begin position="113"/>
        <end position="187"/>
    </location>
</feature>
<accession>A0ABD3S850</accession>
<evidence type="ECO:0000313" key="2">
    <source>
        <dbReference type="EMBL" id="KAL3820699.1"/>
    </source>
</evidence>
<sequence>MIWDEEVSRWVGISEWKFHGGRGGNLRGAAAVSCRKLGASLWQLAVTEYDGGVRWQCEEFGRLGLEFCSSLPIHELSMEGATKWDDLYSNAPGNANHFRGLKSRETTTTSLASDDNQTELIKAQKQIKELESERERSRTKLKNYIKKLNEERASWMRTELKKTCAEIKDLKNEIKRERTNSKKMDILNSKLQCDIAKAKSSSNKFMHNWVKEKKARKFLEDVCNELAKEIVANKAEIEAIKNRCTRVQEEIAEERKMLQMAEVWREERAQMKLADAKLILENKYHQMNNLISELKDFLRSSNVTTYVNETNNAMVLRQPFSYTFPNSDNMVVVIKDHNQITETEHCFSDSEEINYKDIVARDKSYTSQESLDDYESSKISSVSLKRLREKGPSTLVEGGLRQLKSIGHGNPHIVRAMKGHTEWPRGIKKHGLKSKSNHLEAKLERQKMLLRNVVKCRS</sequence>
<evidence type="ECO:0000256" key="1">
    <source>
        <dbReference type="SAM" id="Coils"/>
    </source>
</evidence>
<organism evidence="2 3">
    <name type="scientific">Penstemon smallii</name>
    <dbReference type="NCBI Taxonomy" id="265156"/>
    <lineage>
        <taxon>Eukaryota</taxon>
        <taxon>Viridiplantae</taxon>
        <taxon>Streptophyta</taxon>
        <taxon>Embryophyta</taxon>
        <taxon>Tracheophyta</taxon>
        <taxon>Spermatophyta</taxon>
        <taxon>Magnoliopsida</taxon>
        <taxon>eudicotyledons</taxon>
        <taxon>Gunneridae</taxon>
        <taxon>Pentapetalae</taxon>
        <taxon>asterids</taxon>
        <taxon>lamiids</taxon>
        <taxon>Lamiales</taxon>
        <taxon>Plantaginaceae</taxon>
        <taxon>Cheloneae</taxon>
        <taxon>Penstemon</taxon>
    </lineage>
</organism>
<reference evidence="2 3" key="1">
    <citation type="submission" date="2024-12" db="EMBL/GenBank/DDBJ databases">
        <title>The unique morphological basis and parallel evolutionary history of personate flowers in Penstemon.</title>
        <authorList>
            <person name="Depatie T.H."/>
            <person name="Wessinger C.A."/>
        </authorList>
    </citation>
    <scope>NUCLEOTIDE SEQUENCE [LARGE SCALE GENOMIC DNA]</scope>
    <source>
        <strain evidence="2">WTNN_2</strain>
        <tissue evidence="2">Leaf</tissue>
    </source>
</reference>
<dbReference type="PANTHER" id="PTHR31071">
    <property type="entry name" value="GB|AAF24581.1"/>
    <property type="match status" value="1"/>
</dbReference>
<dbReference type="AlphaFoldDB" id="A0ABD3S850"/>
<protein>
    <submittedName>
        <fullName evidence="2">Uncharacterized protein</fullName>
    </submittedName>
</protein>
<evidence type="ECO:0000313" key="3">
    <source>
        <dbReference type="Proteomes" id="UP001634393"/>
    </source>
</evidence>